<gene>
    <name evidence="1" type="ORF">F4821DRAFT_259101</name>
</gene>
<protein>
    <submittedName>
        <fullName evidence="1">Alpha/beta-hydrolase</fullName>
    </submittedName>
</protein>
<organism evidence="1 2">
    <name type="scientific">Hypoxylon rubiginosum</name>
    <dbReference type="NCBI Taxonomy" id="110542"/>
    <lineage>
        <taxon>Eukaryota</taxon>
        <taxon>Fungi</taxon>
        <taxon>Dikarya</taxon>
        <taxon>Ascomycota</taxon>
        <taxon>Pezizomycotina</taxon>
        <taxon>Sordariomycetes</taxon>
        <taxon>Xylariomycetidae</taxon>
        <taxon>Xylariales</taxon>
        <taxon>Hypoxylaceae</taxon>
        <taxon>Hypoxylon</taxon>
    </lineage>
</organism>
<dbReference type="Proteomes" id="UP001497680">
    <property type="component" value="Unassembled WGS sequence"/>
</dbReference>
<reference evidence="1 2" key="1">
    <citation type="journal article" date="2022" name="New Phytol.">
        <title>Ecological generalism drives hyperdiversity of secondary metabolite gene clusters in xylarialean endophytes.</title>
        <authorList>
            <person name="Franco M.E.E."/>
            <person name="Wisecaver J.H."/>
            <person name="Arnold A.E."/>
            <person name="Ju Y.M."/>
            <person name="Slot J.C."/>
            <person name="Ahrendt S."/>
            <person name="Moore L.P."/>
            <person name="Eastman K.E."/>
            <person name="Scott K."/>
            <person name="Konkel Z."/>
            <person name="Mondo S.J."/>
            <person name="Kuo A."/>
            <person name="Hayes R.D."/>
            <person name="Haridas S."/>
            <person name="Andreopoulos B."/>
            <person name="Riley R."/>
            <person name="LaButti K."/>
            <person name="Pangilinan J."/>
            <person name="Lipzen A."/>
            <person name="Amirebrahimi M."/>
            <person name="Yan J."/>
            <person name="Adam C."/>
            <person name="Keymanesh K."/>
            <person name="Ng V."/>
            <person name="Louie K."/>
            <person name="Northen T."/>
            <person name="Drula E."/>
            <person name="Henrissat B."/>
            <person name="Hsieh H.M."/>
            <person name="Youens-Clark K."/>
            <person name="Lutzoni F."/>
            <person name="Miadlikowska J."/>
            <person name="Eastwood D.C."/>
            <person name="Hamelin R.C."/>
            <person name="Grigoriev I.V."/>
            <person name="U'Ren J.M."/>
        </authorList>
    </citation>
    <scope>NUCLEOTIDE SEQUENCE [LARGE SCALE GENOMIC DNA]</scope>
    <source>
        <strain evidence="1 2">ER1909</strain>
    </source>
</reference>
<comment type="caution">
    <text evidence="1">The sequence shown here is derived from an EMBL/GenBank/DDBJ whole genome shotgun (WGS) entry which is preliminary data.</text>
</comment>
<dbReference type="EMBL" id="MU394308">
    <property type="protein sequence ID" value="KAI6087445.1"/>
    <property type="molecule type" value="Genomic_DNA"/>
</dbReference>
<sequence length="255" mass="27569">MAARTKPTLVIVSGGWHVPESYEKLTAALQSDGYEVLVPRLPSTAPVRPPNADLSTDTEFIRSFVENLVENGQVVMAIMHSYGGQVGTNALYGLGVKARSALGIEGGISHLVYVTASAGLEGSSLETIGVAEDDQDVVPLVFDIAEDGSCLSRDFRALVGPGCSDAETDAYISTLVRWNSRGLWQPLQHCAWRDIPVVYIYTAADMMLPLEHQKTFVENMEKTGVKVQTFELATGHCPNFTATEEVVRVINAVTP</sequence>
<evidence type="ECO:0000313" key="1">
    <source>
        <dbReference type="EMBL" id="KAI6087445.1"/>
    </source>
</evidence>
<proteinExistence type="predicted"/>
<evidence type="ECO:0000313" key="2">
    <source>
        <dbReference type="Proteomes" id="UP001497680"/>
    </source>
</evidence>
<name>A0ACC0D518_9PEZI</name>
<accession>A0ACC0D518</accession>
<keyword evidence="2" id="KW-1185">Reference proteome</keyword>